<reference evidence="1 2" key="1">
    <citation type="journal article" date="2022" name="Front. Microbiol.">
        <title>High genomic differentiation and limited gene flow indicate recent cryptic speciation within the genus Laspinema (cyanobacteria).</title>
        <authorList>
            <person name="Stanojkovic A."/>
            <person name="Skoupy S."/>
            <person name="Skaloud P."/>
            <person name="Dvorak P."/>
        </authorList>
    </citation>
    <scope>NUCLEOTIDE SEQUENCE [LARGE SCALE GENOMIC DNA]</scope>
    <source>
        <strain evidence="1 2">D2a</strain>
    </source>
</reference>
<organism evidence="1 2">
    <name type="scientific">Laspinema palackyanum D2a</name>
    <dbReference type="NCBI Taxonomy" id="2953684"/>
    <lineage>
        <taxon>Bacteria</taxon>
        <taxon>Bacillati</taxon>
        <taxon>Cyanobacteriota</taxon>
        <taxon>Cyanophyceae</taxon>
        <taxon>Oscillatoriophycideae</taxon>
        <taxon>Oscillatoriales</taxon>
        <taxon>Laspinemataceae</taxon>
        <taxon>Laspinema</taxon>
        <taxon>Laspinema palackyanum</taxon>
    </lineage>
</organism>
<comment type="caution">
    <text evidence="1">The sequence shown here is derived from an EMBL/GenBank/DDBJ whole genome shotgun (WGS) entry which is preliminary data.</text>
</comment>
<keyword evidence="2" id="KW-1185">Reference proteome</keyword>
<dbReference type="RefSeq" id="WP_368006908.1">
    <property type="nucleotide sequence ID" value="NZ_JAMXFF010000018.1"/>
</dbReference>
<dbReference type="EMBL" id="JAMXFF010000018">
    <property type="protein sequence ID" value="MCT7967320.1"/>
    <property type="molecule type" value="Genomic_DNA"/>
</dbReference>
<gene>
    <name evidence="1" type="ORF">NG799_13335</name>
</gene>
<name>A0ABT2MTL3_9CYAN</name>
<evidence type="ECO:0000313" key="1">
    <source>
        <dbReference type="EMBL" id="MCT7967320.1"/>
    </source>
</evidence>
<evidence type="ECO:0000313" key="2">
    <source>
        <dbReference type="Proteomes" id="UP001525890"/>
    </source>
</evidence>
<accession>A0ABT2MTL3</accession>
<sequence>MEPLRIITKAMNGQLVIDLPPSLMSDRTYEVIILPVISGESVATSRRRHPSEKLAGTVYLLDDLTAPATPESDWDLS</sequence>
<protein>
    <submittedName>
        <fullName evidence="1">Uncharacterized protein</fullName>
    </submittedName>
</protein>
<dbReference type="Proteomes" id="UP001525890">
    <property type="component" value="Unassembled WGS sequence"/>
</dbReference>
<proteinExistence type="predicted"/>